<name>A0AAD4P0U1_PERFH</name>
<evidence type="ECO:0000256" key="7">
    <source>
        <dbReference type="ARBA" id="ARBA00023136"/>
    </source>
</evidence>
<evidence type="ECO:0000256" key="2">
    <source>
        <dbReference type="ARBA" id="ARBA00022614"/>
    </source>
</evidence>
<proteinExistence type="predicted"/>
<dbReference type="Proteomes" id="UP001190926">
    <property type="component" value="Unassembled WGS sequence"/>
</dbReference>
<comment type="subcellular location">
    <subcellularLocation>
        <location evidence="1">Membrane</location>
    </subcellularLocation>
</comment>
<evidence type="ECO:0000256" key="4">
    <source>
        <dbReference type="ARBA" id="ARBA00022729"/>
    </source>
</evidence>
<feature type="chain" id="PRO_5042199735" description="Protein kinase domain-containing protein" evidence="8">
    <location>
        <begin position="20"/>
        <end position="559"/>
    </location>
</feature>
<dbReference type="InterPro" id="IPR001245">
    <property type="entry name" value="Ser-Thr/Tyr_kinase_cat_dom"/>
</dbReference>
<dbReference type="InterPro" id="IPR013210">
    <property type="entry name" value="LRR_N_plant-typ"/>
</dbReference>
<dbReference type="InterPro" id="IPR001611">
    <property type="entry name" value="Leu-rich_rpt"/>
</dbReference>
<keyword evidence="4 8" id="KW-0732">Signal</keyword>
<dbReference type="InterPro" id="IPR000719">
    <property type="entry name" value="Prot_kinase_dom"/>
</dbReference>
<organism evidence="10 11">
    <name type="scientific">Perilla frutescens var. hirtella</name>
    <name type="common">Perilla citriodora</name>
    <name type="synonym">Perilla setoyensis</name>
    <dbReference type="NCBI Taxonomy" id="608512"/>
    <lineage>
        <taxon>Eukaryota</taxon>
        <taxon>Viridiplantae</taxon>
        <taxon>Streptophyta</taxon>
        <taxon>Embryophyta</taxon>
        <taxon>Tracheophyta</taxon>
        <taxon>Spermatophyta</taxon>
        <taxon>Magnoliopsida</taxon>
        <taxon>eudicotyledons</taxon>
        <taxon>Gunneridae</taxon>
        <taxon>Pentapetalae</taxon>
        <taxon>asterids</taxon>
        <taxon>lamiids</taxon>
        <taxon>Lamiales</taxon>
        <taxon>Lamiaceae</taxon>
        <taxon>Nepetoideae</taxon>
        <taxon>Elsholtzieae</taxon>
        <taxon>Perilla</taxon>
    </lineage>
</organism>
<evidence type="ECO:0000313" key="10">
    <source>
        <dbReference type="EMBL" id="KAH6822773.1"/>
    </source>
</evidence>
<dbReference type="Gene3D" id="3.30.200.20">
    <property type="entry name" value="Phosphorylase Kinase, domain 1"/>
    <property type="match status" value="1"/>
</dbReference>
<sequence length="559" mass="62566">MWRLLLVIICLLGVGKSRSSSSSSDIECLRSIKQSVRDPRRSFSTWEFNNSICSFNGVHCSEGKLRRLNLNSMGLVGEFPRGIAHCTGLTGLVLSNNNLSGSIPPNISRLITLVNVLDLSHCKFSGEIPVDISNCKYLTVLKLNNNLLTGRIPASLASLRRLKSFTVVNNLLEGPVPRFSSAYFPRESYAHNAGLCGDPLKACDESESWKNLFVTGFLPGWSVTFLLFLLFRWFRPLSEFVKRKLAPTSTLHESLPLKQRVESTMISRLEKFVARMSLLELRQATCNFSDNNVIAVAEMGITYKAVLSNGWGLAVKRLSTTPLVEHEFLSEITTLGRLRHRNLVPLLGFCQESNDRFLIYKLMPNGTLHDCLFGGEAKAMEWPVRAKIAVGIAKGIAWLHVNGIVHRGISSKCIMLDEDFNPRISDFGKATTLDHTDSSWELPSSSRELSVLGCYKEDVHSFGKVLLELIMGRKYNEIISSFDMDGDMLEQMFKINAGALFDDEIMCCFFKVAAKCLECDPCSWPRMEEVCQMLIAERRDGSAASSTEIEIKFLDSKNI</sequence>
<dbReference type="AlphaFoldDB" id="A0AAD4P0U1"/>
<keyword evidence="3" id="KW-0812">Transmembrane</keyword>
<keyword evidence="11" id="KW-1185">Reference proteome</keyword>
<evidence type="ECO:0000256" key="1">
    <source>
        <dbReference type="ARBA" id="ARBA00004370"/>
    </source>
</evidence>
<feature type="domain" description="Protein kinase" evidence="9">
    <location>
        <begin position="288"/>
        <end position="535"/>
    </location>
</feature>
<dbReference type="EMBL" id="SDAM02001188">
    <property type="protein sequence ID" value="KAH6822773.1"/>
    <property type="molecule type" value="Genomic_DNA"/>
</dbReference>
<reference evidence="10 11" key="1">
    <citation type="journal article" date="2021" name="Nat. Commun.">
        <title>Incipient diploidization of the medicinal plant Perilla within 10,000 years.</title>
        <authorList>
            <person name="Zhang Y."/>
            <person name="Shen Q."/>
            <person name="Leng L."/>
            <person name="Zhang D."/>
            <person name="Chen S."/>
            <person name="Shi Y."/>
            <person name="Ning Z."/>
            <person name="Chen S."/>
        </authorList>
    </citation>
    <scope>NUCLEOTIDE SEQUENCE [LARGE SCALE GENOMIC DNA]</scope>
    <source>
        <strain evidence="11">cv. PC099</strain>
    </source>
</reference>
<accession>A0AAD4P0U1</accession>
<dbReference type="FunFam" id="3.80.10.10:FF:000400">
    <property type="entry name" value="Nuclear pore complex protein NUP107"/>
    <property type="match status" value="1"/>
</dbReference>
<dbReference type="PANTHER" id="PTHR48007:SF76">
    <property type="entry name" value="OS03G0145102 PROTEIN"/>
    <property type="match status" value="1"/>
</dbReference>
<evidence type="ECO:0000313" key="11">
    <source>
        <dbReference type="Proteomes" id="UP001190926"/>
    </source>
</evidence>
<dbReference type="InterPro" id="IPR011009">
    <property type="entry name" value="Kinase-like_dom_sf"/>
</dbReference>
<dbReference type="InterPro" id="IPR046959">
    <property type="entry name" value="PRK1-6/SRF4-like"/>
</dbReference>
<evidence type="ECO:0000259" key="9">
    <source>
        <dbReference type="PROSITE" id="PS50011"/>
    </source>
</evidence>
<dbReference type="Pfam" id="PF07714">
    <property type="entry name" value="PK_Tyr_Ser-Thr"/>
    <property type="match status" value="1"/>
</dbReference>
<evidence type="ECO:0000256" key="3">
    <source>
        <dbReference type="ARBA" id="ARBA00022692"/>
    </source>
</evidence>
<feature type="signal peptide" evidence="8">
    <location>
        <begin position="1"/>
        <end position="19"/>
    </location>
</feature>
<dbReference type="GO" id="GO:0005524">
    <property type="term" value="F:ATP binding"/>
    <property type="evidence" value="ECO:0007669"/>
    <property type="project" value="InterPro"/>
</dbReference>
<dbReference type="InterPro" id="IPR032675">
    <property type="entry name" value="LRR_dom_sf"/>
</dbReference>
<keyword evidence="2" id="KW-0433">Leucine-rich repeat</keyword>
<evidence type="ECO:0000256" key="8">
    <source>
        <dbReference type="SAM" id="SignalP"/>
    </source>
</evidence>
<keyword evidence="7" id="KW-0472">Membrane</keyword>
<evidence type="ECO:0000256" key="6">
    <source>
        <dbReference type="ARBA" id="ARBA00022989"/>
    </source>
</evidence>
<evidence type="ECO:0000256" key="5">
    <source>
        <dbReference type="ARBA" id="ARBA00022737"/>
    </source>
</evidence>
<dbReference type="Gene3D" id="3.80.10.10">
    <property type="entry name" value="Ribonuclease Inhibitor"/>
    <property type="match status" value="1"/>
</dbReference>
<dbReference type="Gene3D" id="1.10.510.10">
    <property type="entry name" value="Transferase(Phosphotransferase) domain 1"/>
    <property type="match status" value="1"/>
</dbReference>
<dbReference type="Pfam" id="PF00560">
    <property type="entry name" value="LRR_1"/>
    <property type="match status" value="3"/>
</dbReference>
<dbReference type="Pfam" id="PF08263">
    <property type="entry name" value="LRRNT_2"/>
    <property type="match status" value="1"/>
</dbReference>
<comment type="caution">
    <text evidence="10">The sequence shown here is derived from an EMBL/GenBank/DDBJ whole genome shotgun (WGS) entry which is preliminary data.</text>
</comment>
<dbReference type="PANTHER" id="PTHR48007">
    <property type="entry name" value="LEUCINE-RICH REPEAT RECEPTOR-LIKE PROTEIN KINASE PXC1"/>
    <property type="match status" value="1"/>
</dbReference>
<dbReference type="PROSITE" id="PS50011">
    <property type="entry name" value="PROTEIN_KINASE_DOM"/>
    <property type="match status" value="1"/>
</dbReference>
<keyword evidence="6" id="KW-1133">Transmembrane helix</keyword>
<dbReference type="GO" id="GO:0004672">
    <property type="term" value="F:protein kinase activity"/>
    <property type="evidence" value="ECO:0007669"/>
    <property type="project" value="InterPro"/>
</dbReference>
<gene>
    <name evidence="10" type="ORF">C2S53_003600</name>
</gene>
<dbReference type="SUPFAM" id="SSF56112">
    <property type="entry name" value="Protein kinase-like (PK-like)"/>
    <property type="match status" value="1"/>
</dbReference>
<keyword evidence="5" id="KW-0677">Repeat</keyword>
<dbReference type="SUPFAM" id="SSF52058">
    <property type="entry name" value="L domain-like"/>
    <property type="match status" value="1"/>
</dbReference>
<protein>
    <recommendedName>
        <fullName evidence="9">Protein kinase domain-containing protein</fullName>
    </recommendedName>
</protein>
<dbReference type="GO" id="GO:0016020">
    <property type="term" value="C:membrane"/>
    <property type="evidence" value="ECO:0007669"/>
    <property type="project" value="UniProtKB-SubCell"/>
</dbReference>